<name>A0AB13A7A7_DANRE</name>
<gene>
    <name evidence="2" type="primary">si:ch211-193l2.6</name>
</gene>
<reference evidence="2" key="1">
    <citation type="journal article" date="2016" name="BMC Genomics">
        <title>Gene evolution and gene expression after whole genome duplication in fish: the PhyloFish database.</title>
        <authorList>
            <person name="Pasquier J."/>
            <person name="Cabau C."/>
            <person name="Nguyen T."/>
            <person name="Jouanno E."/>
            <person name="Severac D."/>
            <person name="Braasch I."/>
            <person name="Journot L."/>
            <person name="Pontarotti P."/>
            <person name="Klopp C."/>
            <person name="Postlethwait J.H."/>
            <person name="Guiguen Y."/>
            <person name="Bobe J."/>
        </authorList>
    </citation>
    <scope>NUCLEOTIDE SEQUENCE</scope>
    <source>
        <strain evidence="2">Tuebingen</strain>
    </source>
</reference>
<dbReference type="AlphaFoldDB" id="A0AB13A7A7"/>
<dbReference type="Proteomes" id="UP000000437">
    <property type="component" value="Chromosome 11"/>
</dbReference>
<dbReference type="GeneID" id="561947"/>
<organism evidence="1 2">
    <name type="scientific">Danio rerio</name>
    <name type="common">Zebrafish</name>
    <name type="synonym">Brachydanio rerio</name>
    <dbReference type="NCBI Taxonomy" id="7955"/>
    <lineage>
        <taxon>Eukaryota</taxon>
        <taxon>Metazoa</taxon>
        <taxon>Chordata</taxon>
        <taxon>Craniata</taxon>
        <taxon>Vertebrata</taxon>
        <taxon>Euteleostomi</taxon>
        <taxon>Actinopterygii</taxon>
        <taxon>Neopterygii</taxon>
        <taxon>Teleostei</taxon>
        <taxon>Ostariophysi</taxon>
        <taxon>Cypriniformes</taxon>
        <taxon>Danionidae</taxon>
        <taxon>Danioninae</taxon>
        <taxon>Danio</taxon>
    </lineage>
</organism>
<evidence type="ECO:0000313" key="2">
    <source>
        <dbReference type="RefSeq" id="NP_001347484.1"/>
    </source>
</evidence>
<dbReference type="KEGG" id="dre:561947"/>
<evidence type="ECO:0000313" key="1">
    <source>
        <dbReference type="Proteomes" id="UP000000437"/>
    </source>
</evidence>
<sequence length="94" mass="10710">MPAYMDITPQDNIQYARCKLHSLERKCFSKVEKLKSSFEDHLLHQGVPASDILDKTVSFFSSKKALIFPSGYSRCSREILRLSPSADQDVTPLF</sequence>
<dbReference type="RefSeq" id="NP_001347484.1">
    <property type="nucleotide sequence ID" value="NM_001360555.1"/>
</dbReference>
<protein>
    <submittedName>
        <fullName evidence="2">Uncharacterized protein LOC561947</fullName>
    </submittedName>
</protein>
<reference evidence="2" key="2">
    <citation type="submission" date="2025-08" db="UniProtKB">
        <authorList>
            <consortium name="RefSeq"/>
        </authorList>
    </citation>
    <scope>IDENTIFICATION</scope>
    <source>
        <strain evidence="2">Tuebingen</strain>
    </source>
</reference>
<keyword evidence="1" id="KW-1185">Reference proteome</keyword>
<proteinExistence type="predicted"/>
<accession>A0AB13A7A7</accession>